<dbReference type="InterPro" id="IPR000291">
    <property type="entry name" value="D-Ala_lig_Van_CS"/>
</dbReference>
<keyword evidence="8" id="KW-0460">Magnesium</keyword>
<dbReference type="PIRSF" id="PIRSF039102">
    <property type="entry name" value="Ddl/VanB"/>
    <property type="match status" value="1"/>
</dbReference>
<dbReference type="Pfam" id="PF07478">
    <property type="entry name" value="Dala_Dala_lig_C"/>
    <property type="match status" value="1"/>
</dbReference>
<dbReference type="PANTHER" id="PTHR23132">
    <property type="entry name" value="D-ALANINE--D-ALANINE LIGASE"/>
    <property type="match status" value="1"/>
</dbReference>
<comment type="caution">
    <text evidence="16">The sequence shown here is derived from an EMBL/GenBank/DDBJ whole genome shotgun (WGS) entry which is preliminary data.</text>
</comment>
<evidence type="ECO:0000256" key="13">
    <source>
        <dbReference type="HAMAP-Rule" id="MF_00047"/>
    </source>
</evidence>
<protein>
    <recommendedName>
        <fullName evidence="13">D-alanine--D-alanine ligase</fullName>
        <ecNumber evidence="13">6.3.2.4</ecNumber>
    </recommendedName>
    <alternativeName>
        <fullName evidence="13">D-Ala-D-Ala ligase</fullName>
    </alternativeName>
    <alternativeName>
        <fullName evidence="13">D-alanylalanine synthetase</fullName>
    </alternativeName>
</protein>
<comment type="subcellular location">
    <subcellularLocation>
        <location evidence="13">Cytoplasm</location>
    </subcellularLocation>
</comment>
<dbReference type="Gene3D" id="3.30.1490.20">
    <property type="entry name" value="ATP-grasp fold, A domain"/>
    <property type="match status" value="1"/>
</dbReference>
<dbReference type="InterPro" id="IPR016185">
    <property type="entry name" value="PreATP-grasp_dom_sf"/>
</dbReference>
<comment type="pathway">
    <text evidence="13">Cell wall biogenesis; peptidoglycan biosynthesis.</text>
</comment>
<dbReference type="Gene3D" id="3.30.470.20">
    <property type="entry name" value="ATP-grasp fold, B domain"/>
    <property type="match status" value="1"/>
</dbReference>
<comment type="cofactor">
    <cofactor evidence="1">
        <name>Mn(2+)</name>
        <dbReference type="ChEBI" id="CHEBI:29035"/>
    </cofactor>
</comment>
<evidence type="ECO:0000256" key="8">
    <source>
        <dbReference type="ARBA" id="ARBA00022842"/>
    </source>
</evidence>
<evidence type="ECO:0000256" key="7">
    <source>
        <dbReference type="ARBA" id="ARBA00022840"/>
    </source>
</evidence>
<evidence type="ECO:0000256" key="6">
    <source>
        <dbReference type="ARBA" id="ARBA00022741"/>
    </source>
</evidence>
<keyword evidence="12 13" id="KW-0961">Cell wall biogenesis/degradation</keyword>
<dbReference type="PROSITE" id="PS00844">
    <property type="entry name" value="DALA_DALA_LIGASE_2"/>
    <property type="match status" value="1"/>
</dbReference>
<dbReference type="Pfam" id="PF01820">
    <property type="entry name" value="Dala_Dala_lig_N"/>
    <property type="match status" value="1"/>
</dbReference>
<keyword evidence="4 13" id="KW-0436">Ligase</keyword>
<gene>
    <name evidence="13" type="primary">ddl</name>
    <name evidence="16" type="ORF">ABZ510_26530</name>
</gene>
<dbReference type="PANTHER" id="PTHR23132:SF25">
    <property type="entry name" value="D-ALANINE--D-ALANINE LIGASE A"/>
    <property type="match status" value="1"/>
</dbReference>
<accession>A0ABV2WWZ6</accession>
<keyword evidence="9 13" id="KW-0133">Cell shape</keyword>
<evidence type="ECO:0000256" key="14">
    <source>
        <dbReference type="PROSITE-ProRule" id="PRU00409"/>
    </source>
</evidence>
<evidence type="ECO:0000256" key="3">
    <source>
        <dbReference type="ARBA" id="ARBA00010871"/>
    </source>
</evidence>
<comment type="catalytic activity">
    <reaction evidence="13">
        <text>2 D-alanine + ATP = D-alanyl-D-alanine + ADP + phosphate + H(+)</text>
        <dbReference type="Rhea" id="RHEA:11224"/>
        <dbReference type="ChEBI" id="CHEBI:15378"/>
        <dbReference type="ChEBI" id="CHEBI:30616"/>
        <dbReference type="ChEBI" id="CHEBI:43474"/>
        <dbReference type="ChEBI" id="CHEBI:57416"/>
        <dbReference type="ChEBI" id="CHEBI:57822"/>
        <dbReference type="ChEBI" id="CHEBI:456216"/>
        <dbReference type="EC" id="6.3.2.4"/>
    </reaction>
</comment>
<dbReference type="NCBIfam" id="NF002528">
    <property type="entry name" value="PRK01966.1-4"/>
    <property type="match status" value="1"/>
</dbReference>
<dbReference type="Proteomes" id="UP001550628">
    <property type="component" value="Unassembled WGS sequence"/>
</dbReference>
<keyword evidence="11" id="KW-0464">Manganese</keyword>
<comment type="cofactor">
    <cofactor evidence="2">
        <name>Mg(2+)</name>
        <dbReference type="ChEBI" id="CHEBI:18420"/>
    </cofactor>
</comment>
<evidence type="ECO:0000256" key="2">
    <source>
        <dbReference type="ARBA" id="ARBA00001946"/>
    </source>
</evidence>
<dbReference type="Gene3D" id="3.40.50.20">
    <property type="match status" value="1"/>
</dbReference>
<dbReference type="InterPro" id="IPR013815">
    <property type="entry name" value="ATP_grasp_subdomain_1"/>
</dbReference>
<evidence type="ECO:0000256" key="11">
    <source>
        <dbReference type="ARBA" id="ARBA00023211"/>
    </source>
</evidence>
<evidence type="ECO:0000256" key="5">
    <source>
        <dbReference type="ARBA" id="ARBA00022723"/>
    </source>
</evidence>
<dbReference type="SUPFAM" id="SSF52440">
    <property type="entry name" value="PreATP-grasp domain"/>
    <property type="match status" value="1"/>
</dbReference>
<dbReference type="InterPro" id="IPR011127">
    <property type="entry name" value="Dala_Dala_lig_N"/>
</dbReference>
<evidence type="ECO:0000256" key="10">
    <source>
        <dbReference type="ARBA" id="ARBA00022984"/>
    </source>
</evidence>
<keyword evidence="10 13" id="KW-0573">Peptidoglycan synthesis</keyword>
<dbReference type="InterPro" id="IPR005905">
    <property type="entry name" value="D_ala_D_ala"/>
</dbReference>
<dbReference type="NCBIfam" id="TIGR01205">
    <property type="entry name" value="D_ala_D_alaTIGR"/>
    <property type="match status" value="1"/>
</dbReference>
<keyword evidence="17" id="KW-1185">Reference proteome</keyword>
<sequence length="371" mass="39145">MNRIRVAVVFGGRSNEHTVSCVSAGAVLRNLDPARFDAVPIGITPEGTWVLAGGDAAELGRHDRSLPSVTGGGRELMLAADPSRAGTLVALDEPHTVLEAIDVVFPVLHGAFGEDGTVQGMLELAGIPYVGPGVLASAAGMDKEFTKKLLAADGLPVGVQVVLRPGTATVPAAERERLGLPVFVKPARGGSSIGITKVTDWADLDTAIAAARAHDPKVIVEAGVVGREVECGVLEFPDGRVEASVLAEIKMPEDLADADAGEKPGPAFYDFDTKYLDDVCEFDVPAKLDDDVSDEVREIAVRAFRALDCQGLARVDFFLTEDGPVINEINTMPGFTPISMYPRMWDETGVGYGKLLTTLVETALARGTGLR</sequence>
<evidence type="ECO:0000256" key="12">
    <source>
        <dbReference type="ARBA" id="ARBA00023316"/>
    </source>
</evidence>
<keyword evidence="5" id="KW-0479">Metal-binding</keyword>
<evidence type="ECO:0000313" key="17">
    <source>
        <dbReference type="Proteomes" id="UP001550628"/>
    </source>
</evidence>
<dbReference type="SUPFAM" id="SSF56059">
    <property type="entry name" value="Glutathione synthetase ATP-binding domain-like"/>
    <property type="match status" value="1"/>
</dbReference>
<evidence type="ECO:0000256" key="1">
    <source>
        <dbReference type="ARBA" id="ARBA00001936"/>
    </source>
</evidence>
<dbReference type="InterPro" id="IPR011095">
    <property type="entry name" value="Dala_Dala_lig_C"/>
</dbReference>
<dbReference type="EMBL" id="JBEYBF010000023">
    <property type="protein sequence ID" value="MEU1955405.1"/>
    <property type="molecule type" value="Genomic_DNA"/>
</dbReference>
<dbReference type="HAMAP" id="MF_00047">
    <property type="entry name" value="Dala_Dala_lig"/>
    <property type="match status" value="1"/>
</dbReference>
<keyword evidence="13" id="KW-0963">Cytoplasm</keyword>
<dbReference type="EC" id="6.3.2.4" evidence="13"/>
<dbReference type="GO" id="GO:0016874">
    <property type="term" value="F:ligase activity"/>
    <property type="evidence" value="ECO:0007669"/>
    <property type="project" value="UniProtKB-KW"/>
</dbReference>
<dbReference type="PROSITE" id="PS00843">
    <property type="entry name" value="DALA_DALA_LIGASE_1"/>
    <property type="match status" value="1"/>
</dbReference>
<evidence type="ECO:0000259" key="15">
    <source>
        <dbReference type="PROSITE" id="PS50975"/>
    </source>
</evidence>
<comment type="similarity">
    <text evidence="3 13">Belongs to the D-alanine--D-alanine ligase family.</text>
</comment>
<keyword evidence="6 14" id="KW-0547">Nucleotide-binding</keyword>
<evidence type="ECO:0000313" key="16">
    <source>
        <dbReference type="EMBL" id="MEU1955405.1"/>
    </source>
</evidence>
<evidence type="ECO:0000256" key="9">
    <source>
        <dbReference type="ARBA" id="ARBA00022960"/>
    </source>
</evidence>
<organism evidence="16 17">
    <name type="scientific">Nocardia rhamnosiphila</name>
    <dbReference type="NCBI Taxonomy" id="426716"/>
    <lineage>
        <taxon>Bacteria</taxon>
        <taxon>Bacillati</taxon>
        <taxon>Actinomycetota</taxon>
        <taxon>Actinomycetes</taxon>
        <taxon>Mycobacteriales</taxon>
        <taxon>Nocardiaceae</taxon>
        <taxon>Nocardia</taxon>
    </lineage>
</organism>
<comment type="function">
    <text evidence="13">Cell wall formation.</text>
</comment>
<feature type="domain" description="ATP-grasp" evidence="15">
    <location>
        <begin position="147"/>
        <end position="361"/>
    </location>
</feature>
<reference evidence="16 17" key="1">
    <citation type="submission" date="2024-06" db="EMBL/GenBank/DDBJ databases">
        <title>The Natural Products Discovery Center: Release of the First 8490 Sequenced Strains for Exploring Actinobacteria Biosynthetic Diversity.</title>
        <authorList>
            <person name="Kalkreuter E."/>
            <person name="Kautsar S.A."/>
            <person name="Yang D."/>
            <person name="Bader C.D."/>
            <person name="Teijaro C.N."/>
            <person name="Fluegel L."/>
            <person name="Davis C.M."/>
            <person name="Simpson J.R."/>
            <person name="Lauterbach L."/>
            <person name="Steele A.D."/>
            <person name="Gui C."/>
            <person name="Meng S."/>
            <person name="Li G."/>
            <person name="Viehrig K."/>
            <person name="Ye F."/>
            <person name="Su P."/>
            <person name="Kiefer A.F."/>
            <person name="Nichols A."/>
            <person name="Cepeda A.J."/>
            <person name="Yan W."/>
            <person name="Fan B."/>
            <person name="Jiang Y."/>
            <person name="Adhikari A."/>
            <person name="Zheng C.-J."/>
            <person name="Schuster L."/>
            <person name="Cowan T.M."/>
            <person name="Smanski M.J."/>
            <person name="Chevrette M.G."/>
            <person name="De Carvalho L.P.S."/>
            <person name="Shen B."/>
        </authorList>
    </citation>
    <scope>NUCLEOTIDE SEQUENCE [LARGE SCALE GENOMIC DNA]</scope>
    <source>
        <strain evidence="16 17">NPDC019708</strain>
    </source>
</reference>
<dbReference type="RefSeq" id="WP_356959820.1">
    <property type="nucleotide sequence ID" value="NZ_JBEYBD010000036.1"/>
</dbReference>
<keyword evidence="7 14" id="KW-0067">ATP-binding</keyword>
<name>A0ABV2WWZ6_9NOCA</name>
<dbReference type="InterPro" id="IPR011761">
    <property type="entry name" value="ATP-grasp"/>
</dbReference>
<proteinExistence type="inferred from homology"/>
<dbReference type="PROSITE" id="PS50975">
    <property type="entry name" value="ATP_GRASP"/>
    <property type="match status" value="1"/>
</dbReference>
<evidence type="ECO:0000256" key="4">
    <source>
        <dbReference type="ARBA" id="ARBA00022598"/>
    </source>
</evidence>